<dbReference type="PANTHER" id="PTHR35317:SF23">
    <property type="entry name" value="OS04G0629600 PROTEIN"/>
    <property type="match status" value="1"/>
</dbReference>
<comment type="caution">
    <text evidence="1">The sequence shown here is derived from an EMBL/GenBank/DDBJ whole genome shotgun (WGS) entry which is preliminary data.</text>
</comment>
<reference evidence="1 2" key="1">
    <citation type="submission" date="2024-04" db="EMBL/GenBank/DDBJ databases">
        <title>Genome assembly C_amara_ONT_v2.</title>
        <authorList>
            <person name="Yant L."/>
            <person name="Moore C."/>
            <person name="Slenker M."/>
        </authorList>
    </citation>
    <scope>NUCLEOTIDE SEQUENCE [LARGE SCALE GENOMIC DNA]</scope>
    <source>
        <tissue evidence="1">Leaf</tissue>
    </source>
</reference>
<organism evidence="1 2">
    <name type="scientific">Cardamine amara subsp. amara</name>
    <dbReference type="NCBI Taxonomy" id="228776"/>
    <lineage>
        <taxon>Eukaryota</taxon>
        <taxon>Viridiplantae</taxon>
        <taxon>Streptophyta</taxon>
        <taxon>Embryophyta</taxon>
        <taxon>Tracheophyta</taxon>
        <taxon>Spermatophyta</taxon>
        <taxon>Magnoliopsida</taxon>
        <taxon>eudicotyledons</taxon>
        <taxon>Gunneridae</taxon>
        <taxon>Pentapetalae</taxon>
        <taxon>rosids</taxon>
        <taxon>malvids</taxon>
        <taxon>Brassicales</taxon>
        <taxon>Brassicaceae</taxon>
        <taxon>Cardamineae</taxon>
        <taxon>Cardamine</taxon>
    </lineage>
</organism>
<evidence type="ECO:0000313" key="2">
    <source>
        <dbReference type="Proteomes" id="UP001558713"/>
    </source>
</evidence>
<gene>
    <name evidence="1" type="ORF">V5N11_000919</name>
</gene>
<dbReference type="Pfam" id="PF14223">
    <property type="entry name" value="Retrotran_gag_2"/>
    <property type="match status" value="1"/>
</dbReference>
<proteinExistence type="predicted"/>
<protein>
    <submittedName>
        <fullName evidence="1">Uncharacterized protein</fullName>
    </submittedName>
</protein>
<evidence type="ECO:0000313" key="1">
    <source>
        <dbReference type="EMBL" id="KAL1224588.1"/>
    </source>
</evidence>
<dbReference type="Proteomes" id="UP001558713">
    <property type="component" value="Unassembled WGS sequence"/>
</dbReference>
<name>A0ABD1C548_CARAN</name>
<dbReference type="EMBL" id="JBANAX010000050">
    <property type="protein sequence ID" value="KAL1224588.1"/>
    <property type="molecule type" value="Genomic_DNA"/>
</dbReference>
<keyword evidence="2" id="KW-1185">Reference proteome</keyword>
<dbReference type="AlphaFoldDB" id="A0ABD1C548"/>
<accession>A0ABD1C548</accession>
<dbReference type="PANTHER" id="PTHR35317">
    <property type="entry name" value="OS04G0629600 PROTEIN"/>
    <property type="match status" value="1"/>
</dbReference>
<sequence>MLNGSNFPEWKDSLIIALALMGHDLALREDCPTITDSSTDQDHSKVERWEASNLMCLMLIKHSIPSVFRGYVSDEVILAKKYPDVLEKSFAKNDKAETITLLAELLSMRYKDTGNIREYILKISNIQSKLKALGLPLADDVLVCFVLISVPGQFTQFNVSYNCQKDKWNLNELIAHCVQEEDKLMKEKTESALVATTSKGKSPKFRMKKKTADSCHDLGQTLQKNI</sequence>